<evidence type="ECO:0000256" key="12">
    <source>
        <dbReference type="ARBA" id="ARBA00023268"/>
    </source>
</evidence>
<keyword evidence="10 15" id="KW-0521">NADP</keyword>
<dbReference type="OrthoDB" id="9800865at2"/>
<feature type="binding site" evidence="18">
    <location>
        <position position="78"/>
    </location>
    <ligand>
        <name>Zn(2+)</name>
        <dbReference type="ChEBI" id="CHEBI:29105"/>
        <note>catalytic</note>
    </ligand>
</feature>
<dbReference type="GO" id="GO:0009231">
    <property type="term" value="P:riboflavin biosynthetic process"/>
    <property type="evidence" value="ECO:0007669"/>
    <property type="project" value="UniProtKB-UniPathway"/>
</dbReference>
<comment type="pathway">
    <text evidence="2 15">Cofactor biosynthesis; riboflavin biosynthesis; 5-amino-6-(D-ribitylamino)uracil from GTP: step 2/4.</text>
</comment>
<dbReference type="UniPathway" id="UPA00275">
    <property type="reaction ID" value="UER00401"/>
</dbReference>
<dbReference type="Pfam" id="PF01872">
    <property type="entry name" value="RibD_C"/>
    <property type="match status" value="1"/>
</dbReference>
<dbReference type="PROSITE" id="PS00903">
    <property type="entry name" value="CYT_DCMP_DEAMINASES_1"/>
    <property type="match status" value="1"/>
</dbReference>
<dbReference type="PROSITE" id="PS51747">
    <property type="entry name" value="CYT_DCMP_DEAMINASES_2"/>
    <property type="match status" value="1"/>
</dbReference>
<evidence type="ECO:0000259" key="19">
    <source>
        <dbReference type="PROSITE" id="PS51747"/>
    </source>
</evidence>
<dbReference type="InterPro" id="IPR002734">
    <property type="entry name" value="RibDG_C"/>
</dbReference>
<keyword evidence="12" id="KW-0511">Multifunctional enzyme</keyword>
<evidence type="ECO:0000256" key="7">
    <source>
        <dbReference type="ARBA" id="ARBA00022723"/>
    </source>
</evidence>
<keyword evidence="8 15" id="KW-0378">Hydrolase</keyword>
<comment type="similarity">
    <text evidence="5 15">In the C-terminal section; belongs to the HTP reductase family.</text>
</comment>
<comment type="function">
    <text evidence="1 15">Converts 2,5-diamino-6-(ribosylamino)-4(3h)-pyrimidinone 5'-phosphate into 5-amino-6-(ribosylamino)-2,4(1h,3h)-pyrimidinedione 5'-phosphate.</text>
</comment>
<feature type="binding site" evidence="18">
    <location>
        <position position="44"/>
    </location>
    <ligand>
        <name>Zn(2+)</name>
        <dbReference type="ChEBI" id="CHEBI:29105"/>
        <note>catalytic</note>
    </ligand>
</feature>
<feature type="binding site" evidence="17">
    <location>
        <position position="201"/>
    </location>
    <ligand>
        <name>substrate</name>
    </ligand>
</feature>
<keyword evidence="6 15" id="KW-0686">Riboflavin biosynthesis</keyword>
<reference evidence="21" key="1">
    <citation type="submission" date="2015-08" db="EMBL/GenBank/DDBJ databases">
        <title>Fjat-14210 dsm16467.</title>
        <authorList>
            <person name="Liu B."/>
            <person name="Wang J."/>
            <person name="Zhu Y."/>
            <person name="Liu G."/>
            <person name="Chen Q."/>
            <person name="Chen Z."/>
            <person name="Lan J."/>
            <person name="Che J."/>
            <person name="Ge C."/>
            <person name="Shi H."/>
            <person name="Pan Z."/>
            <person name="Liu X."/>
        </authorList>
    </citation>
    <scope>NUCLEOTIDE SEQUENCE [LARGE SCALE GENOMIC DNA]</scope>
    <source>
        <strain evidence="21">DSM 16467</strain>
    </source>
</reference>
<evidence type="ECO:0000256" key="15">
    <source>
        <dbReference type="PIRNR" id="PIRNR006769"/>
    </source>
</evidence>
<dbReference type="GO" id="GO:0008703">
    <property type="term" value="F:5-amino-6-(5-phosphoribosylamino)uracil reductase activity"/>
    <property type="evidence" value="ECO:0007669"/>
    <property type="project" value="UniProtKB-EC"/>
</dbReference>
<dbReference type="InterPro" id="IPR002125">
    <property type="entry name" value="CMP_dCMP_dom"/>
</dbReference>
<evidence type="ECO:0000256" key="10">
    <source>
        <dbReference type="ARBA" id="ARBA00022857"/>
    </source>
</evidence>
<feature type="binding site" evidence="17">
    <location>
        <position position="285"/>
    </location>
    <ligand>
        <name>substrate</name>
    </ligand>
</feature>
<comment type="catalytic activity">
    <reaction evidence="14 15">
        <text>2,5-diamino-6-hydroxy-4-(5-phosphoribosylamino)-pyrimidine + H2O + H(+) = 5-amino-6-(5-phospho-D-ribosylamino)uracil + NH4(+)</text>
        <dbReference type="Rhea" id="RHEA:21868"/>
        <dbReference type="ChEBI" id="CHEBI:15377"/>
        <dbReference type="ChEBI" id="CHEBI:15378"/>
        <dbReference type="ChEBI" id="CHEBI:28938"/>
        <dbReference type="ChEBI" id="CHEBI:58453"/>
        <dbReference type="ChEBI" id="CHEBI:58614"/>
        <dbReference type="EC" id="3.5.4.26"/>
    </reaction>
</comment>
<evidence type="ECO:0000256" key="18">
    <source>
        <dbReference type="PIRSR" id="PIRSR006769-3"/>
    </source>
</evidence>
<keyword evidence="9 15" id="KW-0862">Zinc</keyword>
<name>A0A0M0LIP1_9BACI</name>
<feature type="binding site" evidence="17">
    <location>
        <begin position="287"/>
        <end position="293"/>
    </location>
    <ligand>
        <name>NADP(+)</name>
        <dbReference type="ChEBI" id="CHEBI:58349"/>
    </ligand>
</feature>
<dbReference type="STRING" id="284581.AMD01_01950"/>
<comment type="caution">
    <text evidence="20">The sequence shown here is derived from an EMBL/GenBank/DDBJ whole genome shotgun (WGS) entry which is preliminary data.</text>
</comment>
<keyword evidence="7 15" id="KW-0479">Metal-binding</keyword>
<comment type="cofactor">
    <cofactor evidence="15 18">
        <name>Zn(2+)</name>
        <dbReference type="ChEBI" id="CHEBI:29105"/>
    </cofactor>
    <text evidence="15 18">Binds 1 zinc ion.</text>
</comment>
<comment type="catalytic activity">
    <reaction evidence="13 15">
        <text>5-amino-6-(5-phospho-D-ribitylamino)uracil + NADP(+) = 5-amino-6-(5-phospho-D-ribosylamino)uracil + NADPH + H(+)</text>
        <dbReference type="Rhea" id="RHEA:17845"/>
        <dbReference type="ChEBI" id="CHEBI:15378"/>
        <dbReference type="ChEBI" id="CHEBI:57783"/>
        <dbReference type="ChEBI" id="CHEBI:58349"/>
        <dbReference type="ChEBI" id="CHEBI:58421"/>
        <dbReference type="ChEBI" id="CHEBI:58453"/>
        <dbReference type="EC" id="1.1.1.193"/>
    </reaction>
</comment>
<dbReference type="SUPFAM" id="SSF53927">
    <property type="entry name" value="Cytidine deaminase-like"/>
    <property type="match status" value="1"/>
</dbReference>
<evidence type="ECO:0000256" key="16">
    <source>
        <dbReference type="PIRSR" id="PIRSR006769-1"/>
    </source>
</evidence>
<feature type="binding site" evidence="17">
    <location>
        <position position="216"/>
    </location>
    <ligand>
        <name>NADP(+)</name>
        <dbReference type="ChEBI" id="CHEBI:58349"/>
    </ligand>
</feature>
<comment type="pathway">
    <text evidence="3 15">Cofactor biosynthesis; riboflavin biosynthesis; 5-amino-6-(D-ribitylamino)uracil from GTP: step 3/4.</text>
</comment>
<organism evidence="20 21">
    <name type="scientific">Priestia koreensis</name>
    <dbReference type="NCBI Taxonomy" id="284581"/>
    <lineage>
        <taxon>Bacteria</taxon>
        <taxon>Bacillati</taxon>
        <taxon>Bacillota</taxon>
        <taxon>Bacilli</taxon>
        <taxon>Bacillales</taxon>
        <taxon>Bacillaceae</taxon>
        <taxon>Priestia</taxon>
    </lineage>
</organism>
<feature type="active site" description="Proton donor" evidence="16">
    <location>
        <position position="46"/>
    </location>
</feature>
<evidence type="ECO:0000256" key="8">
    <source>
        <dbReference type="ARBA" id="ARBA00022801"/>
    </source>
</evidence>
<evidence type="ECO:0000256" key="13">
    <source>
        <dbReference type="ARBA" id="ARBA00049861"/>
    </source>
</evidence>
<evidence type="ECO:0000256" key="2">
    <source>
        <dbReference type="ARBA" id="ARBA00004882"/>
    </source>
</evidence>
<dbReference type="CDD" id="cd01284">
    <property type="entry name" value="Riboflavin_deaminase-reductase"/>
    <property type="match status" value="1"/>
</dbReference>
<dbReference type="Proteomes" id="UP000037558">
    <property type="component" value="Unassembled WGS sequence"/>
</dbReference>
<dbReference type="Gene3D" id="3.40.140.10">
    <property type="entry name" value="Cytidine Deaminase, domain 2"/>
    <property type="match status" value="1"/>
</dbReference>
<dbReference type="PANTHER" id="PTHR38011">
    <property type="entry name" value="DIHYDROFOLATE REDUCTASE FAMILY PROTEIN (AFU_ORTHOLOGUE AFUA_8G06820)"/>
    <property type="match status" value="1"/>
</dbReference>
<dbReference type="InterPro" id="IPR016192">
    <property type="entry name" value="APOBEC/CMP_deaminase_Zn-bd"/>
</dbReference>
<dbReference type="PANTHER" id="PTHR38011:SF7">
    <property type="entry name" value="2,5-DIAMINO-6-RIBOSYLAMINO-4(3H)-PYRIMIDINONE 5'-PHOSPHATE REDUCTASE"/>
    <property type="match status" value="1"/>
</dbReference>
<dbReference type="InterPro" id="IPR011549">
    <property type="entry name" value="RibD_C"/>
</dbReference>
<evidence type="ECO:0000256" key="14">
    <source>
        <dbReference type="ARBA" id="ARBA00049886"/>
    </source>
</evidence>
<evidence type="ECO:0000256" key="6">
    <source>
        <dbReference type="ARBA" id="ARBA00022619"/>
    </source>
</evidence>
<dbReference type="AlphaFoldDB" id="A0A0M0LIP1"/>
<dbReference type="FunFam" id="3.40.140.10:FF:000025">
    <property type="entry name" value="Riboflavin biosynthesis protein RibD"/>
    <property type="match status" value="1"/>
</dbReference>
<dbReference type="Gene3D" id="3.40.430.10">
    <property type="entry name" value="Dihydrofolate Reductase, subunit A"/>
    <property type="match status" value="1"/>
</dbReference>
<dbReference type="EC" id="1.1.1.193" evidence="15"/>
<dbReference type="PIRSF" id="PIRSF006769">
    <property type="entry name" value="RibD"/>
    <property type="match status" value="1"/>
</dbReference>
<evidence type="ECO:0000256" key="1">
    <source>
        <dbReference type="ARBA" id="ARBA00002151"/>
    </source>
</evidence>
<evidence type="ECO:0000256" key="11">
    <source>
        <dbReference type="ARBA" id="ARBA00023002"/>
    </source>
</evidence>
<gene>
    <name evidence="20" type="ORF">AMD01_01950</name>
</gene>
<sequence length="358" mass="38624">MKLAIEMARTTLGQTSPNPVVGAVVVQEGQVVGMGAHLKAGQPHAEVYALEMAGEKAEGATLYVTLEPCAHHGKTPPCADLVIHRGIKKVFIASTDPNPLVAGKGIKRMKDAGIEVEVGLLREEADELNQVFFHYVSTGLPYVTLKTATSLDGKTATVTRESKWITGEEARADVHQLRHTHDGILVGVETVLIDNPSLTTRLQGEGKNPIRIILDTHLRTPLDANVVIDRKAPTWIISGKGANAKKIQELEKQGVLLLQLPSDELALSSVLSLLGERGITSILVEGGATVHGSFLKSRLFHQVIVYIAPKLIGGKEALTSFNGEGFRSMSEVEQLEFKSVEMFGRDIKIVAVPKESDS</sequence>
<evidence type="ECO:0000256" key="4">
    <source>
        <dbReference type="ARBA" id="ARBA00005259"/>
    </source>
</evidence>
<evidence type="ECO:0000256" key="5">
    <source>
        <dbReference type="ARBA" id="ARBA00007417"/>
    </source>
</evidence>
<feature type="binding site" evidence="17">
    <location>
        <position position="162"/>
    </location>
    <ligand>
        <name>substrate</name>
    </ligand>
</feature>
<evidence type="ECO:0000256" key="3">
    <source>
        <dbReference type="ARBA" id="ARBA00004910"/>
    </source>
</evidence>
<evidence type="ECO:0000313" key="21">
    <source>
        <dbReference type="Proteomes" id="UP000037558"/>
    </source>
</evidence>
<dbReference type="NCBIfam" id="TIGR00326">
    <property type="entry name" value="eubact_ribD"/>
    <property type="match status" value="1"/>
</dbReference>
<feature type="binding site" evidence="17">
    <location>
        <position position="190"/>
    </location>
    <ligand>
        <name>NADP(+)</name>
        <dbReference type="ChEBI" id="CHEBI:58349"/>
    </ligand>
</feature>
<dbReference type="GO" id="GO:0008835">
    <property type="term" value="F:diaminohydroxyphosphoribosylaminopyrimidine deaminase activity"/>
    <property type="evidence" value="ECO:0007669"/>
    <property type="project" value="UniProtKB-EC"/>
</dbReference>
<evidence type="ECO:0000256" key="9">
    <source>
        <dbReference type="ARBA" id="ARBA00022833"/>
    </source>
</evidence>
<dbReference type="EC" id="3.5.4.26" evidence="15"/>
<dbReference type="InterPro" id="IPR024072">
    <property type="entry name" value="DHFR-like_dom_sf"/>
</dbReference>
<evidence type="ECO:0000256" key="17">
    <source>
        <dbReference type="PIRSR" id="PIRSR006769-2"/>
    </source>
</evidence>
<dbReference type="Pfam" id="PF00383">
    <property type="entry name" value="dCMP_cyt_deam_1"/>
    <property type="match status" value="1"/>
</dbReference>
<keyword evidence="11 15" id="KW-0560">Oxidoreductase</keyword>
<feature type="domain" description="CMP/dCMP-type deaminase" evidence="19">
    <location>
        <begin position="1"/>
        <end position="117"/>
    </location>
</feature>
<dbReference type="NCBIfam" id="TIGR00227">
    <property type="entry name" value="ribD_Cterm"/>
    <property type="match status" value="1"/>
</dbReference>
<feature type="binding site" evidence="17">
    <location>
        <position position="198"/>
    </location>
    <ligand>
        <name>substrate</name>
    </ligand>
</feature>
<proteinExistence type="inferred from homology"/>
<dbReference type="PATRIC" id="fig|284581.3.peg.654"/>
<feature type="binding site" evidence="18">
    <location>
        <position position="69"/>
    </location>
    <ligand>
        <name>Zn(2+)</name>
        <dbReference type="ChEBI" id="CHEBI:29105"/>
        <note>catalytic</note>
    </ligand>
</feature>
<dbReference type="GO" id="GO:0008270">
    <property type="term" value="F:zinc ion binding"/>
    <property type="evidence" value="ECO:0007669"/>
    <property type="project" value="InterPro"/>
</dbReference>
<feature type="binding site" evidence="17">
    <location>
        <position position="164"/>
    </location>
    <ligand>
        <name>NADP(+)</name>
        <dbReference type="ChEBI" id="CHEBI:58349"/>
    </ligand>
</feature>
<dbReference type="InterPro" id="IPR004794">
    <property type="entry name" value="Eubact_RibD"/>
</dbReference>
<feature type="binding site" evidence="17">
    <location>
        <position position="148"/>
    </location>
    <ligand>
        <name>NADP(+)</name>
        <dbReference type="ChEBI" id="CHEBI:58349"/>
    </ligand>
</feature>
<protein>
    <recommendedName>
        <fullName evidence="15">Riboflavin biosynthesis protein RibD</fullName>
    </recommendedName>
    <domain>
        <recommendedName>
            <fullName evidence="15">Diaminohydroxyphosphoribosylaminopyrimidine deaminase</fullName>
            <shortName evidence="15">DRAP deaminase</shortName>
            <ecNumber evidence="15">3.5.4.26</ecNumber>
        </recommendedName>
        <alternativeName>
            <fullName evidence="15">Riboflavin-specific deaminase</fullName>
        </alternativeName>
    </domain>
    <domain>
        <recommendedName>
            <fullName evidence="15">5-amino-6-(5-phosphoribosylamino)uracil reductase</fullName>
            <ecNumber evidence="15">1.1.1.193</ecNumber>
        </recommendedName>
        <alternativeName>
            <fullName evidence="15">HTP reductase</fullName>
        </alternativeName>
    </domain>
</protein>
<feature type="binding site" evidence="17">
    <location>
        <position position="178"/>
    </location>
    <ligand>
        <name>substrate</name>
    </ligand>
</feature>
<evidence type="ECO:0000313" key="20">
    <source>
        <dbReference type="EMBL" id="KOO50924.1"/>
    </source>
</evidence>
<keyword evidence="21" id="KW-1185">Reference proteome</keyword>
<comment type="similarity">
    <text evidence="4 15">In the N-terminal section; belongs to the cytidine and deoxycytidylate deaminase family.</text>
</comment>
<dbReference type="InterPro" id="IPR050765">
    <property type="entry name" value="Riboflavin_Biosynth_HTPR"/>
</dbReference>
<dbReference type="GO" id="GO:0050661">
    <property type="term" value="F:NADP binding"/>
    <property type="evidence" value="ECO:0007669"/>
    <property type="project" value="InterPro"/>
</dbReference>
<feature type="binding site" evidence="17">
    <location>
        <position position="194"/>
    </location>
    <ligand>
        <name>NADP(+)</name>
        <dbReference type="ChEBI" id="CHEBI:58349"/>
    </ligand>
</feature>
<dbReference type="EMBL" id="LILC01000002">
    <property type="protein sequence ID" value="KOO50924.1"/>
    <property type="molecule type" value="Genomic_DNA"/>
</dbReference>
<dbReference type="SUPFAM" id="SSF53597">
    <property type="entry name" value="Dihydrofolate reductase-like"/>
    <property type="match status" value="1"/>
</dbReference>
<dbReference type="InterPro" id="IPR016193">
    <property type="entry name" value="Cytidine_deaminase-like"/>
</dbReference>
<accession>A0A0M0LIP1</accession>